<organism evidence="2 3">
    <name type="scientific">Trichomalopsis sarcophagae</name>
    <dbReference type="NCBI Taxonomy" id="543379"/>
    <lineage>
        <taxon>Eukaryota</taxon>
        <taxon>Metazoa</taxon>
        <taxon>Ecdysozoa</taxon>
        <taxon>Arthropoda</taxon>
        <taxon>Hexapoda</taxon>
        <taxon>Insecta</taxon>
        <taxon>Pterygota</taxon>
        <taxon>Neoptera</taxon>
        <taxon>Endopterygota</taxon>
        <taxon>Hymenoptera</taxon>
        <taxon>Apocrita</taxon>
        <taxon>Proctotrupomorpha</taxon>
        <taxon>Chalcidoidea</taxon>
        <taxon>Pteromalidae</taxon>
        <taxon>Pteromalinae</taxon>
        <taxon>Trichomalopsis</taxon>
    </lineage>
</organism>
<feature type="non-terminal residue" evidence="2">
    <location>
        <position position="124"/>
    </location>
</feature>
<gene>
    <name evidence="2" type="ORF">TSAR_001425</name>
</gene>
<dbReference type="AlphaFoldDB" id="A0A232EUG4"/>
<reference evidence="2 3" key="1">
    <citation type="journal article" date="2017" name="Curr. Biol.">
        <title>The Evolution of Venom by Co-option of Single-Copy Genes.</title>
        <authorList>
            <person name="Martinson E.O."/>
            <person name="Mrinalini"/>
            <person name="Kelkar Y.D."/>
            <person name="Chang C.H."/>
            <person name="Werren J.H."/>
        </authorList>
    </citation>
    <scope>NUCLEOTIDE SEQUENCE [LARGE SCALE GENOMIC DNA]</scope>
    <source>
        <strain evidence="2 3">Alberta</strain>
        <tissue evidence="2">Whole body</tissue>
    </source>
</reference>
<protein>
    <submittedName>
        <fullName evidence="2">Uncharacterized protein</fullName>
    </submittedName>
</protein>
<comment type="caution">
    <text evidence="2">The sequence shown here is derived from an EMBL/GenBank/DDBJ whole genome shotgun (WGS) entry which is preliminary data.</text>
</comment>
<feature type="non-terminal residue" evidence="2">
    <location>
        <position position="1"/>
    </location>
</feature>
<keyword evidence="3" id="KW-1185">Reference proteome</keyword>
<evidence type="ECO:0000313" key="2">
    <source>
        <dbReference type="EMBL" id="OXU22005.1"/>
    </source>
</evidence>
<dbReference type="Proteomes" id="UP000215335">
    <property type="component" value="Unassembled WGS sequence"/>
</dbReference>
<dbReference type="EMBL" id="NNAY01002127">
    <property type="protein sequence ID" value="OXU22005.1"/>
    <property type="molecule type" value="Genomic_DNA"/>
</dbReference>
<feature type="region of interest" description="Disordered" evidence="1">
    <location>
        <begin position="99"/>
        <end position="124"/>
    </location>
</feature>
<name>A0A232EUG4_9HYME</name>
<evidence type="ECO:0000313" key="3">
    <source>
        <dbReference type="Proteomes" id="UP000215335"/>
    </source>
</evidence>
<evidence type="ECO:0000256" key="1">
    <source>
        <dbReference type="SAM" id="MobiDB-lite"/>
    </source>
</evidence>
<sequence>AVNVQTSCCDDDCPVKSEIDPVNPQPCSKHCACYLSQAVADLKRNITKQLAALSELSRAPSCQLNLTESELQLFPPSESSSSDSALVLGIVARELTSRRRDLQSMTDLRSRLRKPTSDATQESA</sequence>
<proteinExistence type="predicted"/>
<accession>A0A232EUG4</accession>